<dbReference type="GeneID" id="109006168"/>
<dbReference type="PANTHER" id="PTHR34222">
    <property type="entry name" value="GAG_PRE-INTEGRS DOMAIN-CONTAINING PROTEIN"/>
    <property type="match status" value="1"/>
</dbReference>
<accession>A0A2I4GAP5</accession>
<dbReference type="AlphaFoldDB" id="A0A2I4GAP5"/>
<name>A0A2I4GAP5_JUGRE</name>
<keyword evidence="1" id="KW-1185">Reference proteome</keyword>
<evidence type="ECO:0000313" key="1">
    <source>
        <dbReference type="Proteomes" id="UP000235220"/>
    </source>
</evidence>
<dbReference type="Proteomes" id="UP000235220">
    <property type="component" value="Chromosome 7"/>
</dbReference>
<dbReference type="Gramene" id="Jr07_10050_p1">
    <property type="protein sequence ID" value="cds.Jr07_10050_p1"/>
    <property type="gene ID" value="Jr07_10050"/>
</dbReference>
<sequence>MESNTGKSLKGKDYKFLVGLNKDLDEVQGRIVGLKPLPSIQEAFSKVRMEESRKKVKLGPPTTAHNPKGSALSVQGPHYQARDNRPRKGWPWCDHCRKTGHTKETCWKIHGKPADWKPSRPLNNRESRGHLASYDENHAQPEQSLFRKEQMELLQELINQQQSSNTSVIGTGSLAHKGLEFGEDDWQCQDVLRALYPQGW</sequence>
<proteinExistence type="predicted"/>
<dbReference type="OrthoDB" id="1746033at2759"/>
<evidence type="ECO:0000313" key="2">
    <source>
        <dbReference type="RefSeq" id="XP_018840940.1"/>
    </source>
</evidence>
<reference evidence="2" key="1">
    <citation type="submission" date="2025-08" db="UniProtKB">
        <authorList>
            <consortium name="RefSeq"/>
        </authorList>
    </citation>
    <scope>IDENTIFICATION</scope>
    <source>
        <tissue evidence="2">Leaves</tissue>
    </source>
</reference>
<dbReference type="KEGG" id="jre:109006168"/>
<organism evidence="1 2">
    <name type="scientific">Juglans regia</name>
    <name type="common">English walnut</name>
    <dbReference type="NCBI Taxonomy" id="51240"/>
    <lineage>
        <taxon>Eukaryota</taxon>
        <taxon>Viridiplantae</taxon>
        <taxon>Streptophyta</taxon>
        <taxon>Embryophyta</taxon>
        <taxon>Tracheophyta</taxon>
        <taxon>Spermatophyta</taxon>
        <taxon>Magnoliopsida</taxon>
        <taxon>eudicotyledons</taxon>
        <taxon>Gunneridae</taxon>
        <taxon>Pentapetalae</taxon>
        <taxon>rosids</taxon>
        <taxon>fabids</taxon>
        <taxon>Fagales</taxon>
        <taxon>Juglandaceae</taxon>
        <taxon>Juglans</taxon>
    </lineage>
</organism>
<protein>
    <submittedName>
        <fullName evidence="2">Uncharacterized protein LOC109006168</fullName>
    </submittedName>
</protein>
<dbReference type="PANTHER" id="PTHR34222:SF91">
    <property type="match status" value="1"/>
</dbReference>
<dbReference type="RefSeq" id="XP_018840940.1">
    <property type="nucleotide sequence ID" value="XM_018985395.2"/>
</dbReference>
<gene>
    <name evidence="2" type="primary">LOC109006168</name>
</gene>